<evidence type="ECO:0000313" key="2">
    <source>
        <dbReference type="EMBL" id="GAH00879.1"/>
    </source>
</evidence>
<dbReference type="InterPro" id="IPR036866">
    <property type="entry name" value="RibonucZ/Hydroxyglut_hydro"/>
</dbReference>
<proteinExistence type="predicted"/>
<protein>
    <recommendedName>
        <fullName evidence="1">Metallo-beta-lactamase domain-containing protein</fullName>
    </recommendedName>
</protein>
<feature type="non-terminal residue" evidence="2">
    <location>
        <position position="282"/>
    </location>
</feature>
<gene>
    <name evidence="2" type="ORF">S01H4_39625</name>
</gene>
<name>X1D6Z2_9ZZZZ</name>
<dbReference type="PANTHER" id="PTHR42951:SF4">
    <property type="entry name" value="ACYL-COENZYME A THIOESTERASE MBLAC2"/>
    <property type="match status" value="1"/>
</dbReference>
<feature type="domain" description="Metallo-beta-lactamase" evidence="1">
    <location>
        <begin position="37"/>
        <end position="205"/>
    </location>
</feature>
<dbReference type="AlphaFoldDB" id="X1D6Z2"/>
<dbReference type="EMBL" id="BART01021489">
    <property type="protein sequence ID" value="GAH00879.1"/>
    <property type="molecule type" value="Genomic_DNA"/>
</dbReference>
<accession>X1D6Z2</accession>
<dbReference type="SUPFAM" id="SSF56281">
    <property type="entry name" value="Metallo-hydrolase/oxidoreductase"/>
    <property type="match status" value="1"/>
</dbReference>
<evidence type="ECO:0000259" key="1">
    <source>
        <dbReference type="SMART" id="SM00849"/>
    </source>
</evidence>
<dbReference type="SMART" id="SM00849">
    <property type="entry name" value="Lactamase_B"/>
    <property type="match status" value="1"/>
</dbReference>
<comment type="caution">
    <text evidence="2">The sequence shown here is derived from an EMBL/GenBank/DDBJ whole genome shotgun (WGS) entry which is preliminary data.</text>
</comment>
<dbReference type="InterPro" id="IPR050855">
    <property type="entry name" value="NDM-1-like"/>
</dbReference>
<organism evidence="2">
    <name type="scientific">marine sediment metagenome</name>
    <dbReference type="NCBI Taxonomy" id="412755"/>
    <lineage>
        <taxon>unclassified sequences</taxon>
        <taxon>metagenomes</taxon>
        <taxon>ecological metagenomes</taxon>
    </lineage>
</organism>
<dbReference type="Gene3D" id="3.60.15.10">
    <property type="entry name" value="Ribonuclease Z/Hydroxyacylglutathione hydrolase-like"/>
    <property type="match status" value="1"/>
</dbReference>
<dbReference type="Pfam" id="PF00753">
    <property type="entry name" value="Lactamase_B"/>
    <property type="match status" value="1"/>
</dbReference>
<dbReference type="PANTHER" id="PTHR42951">
    <property type="entry name" value="METALLO-BETA-LACTAMASE DOMAIN-CONTAINING"/>
    <property type="match status" value="1"/>
</dbReference>
<dbReference type="InterPro" id="IPR001279">
    <property type="entry name" value="Metallo-B-lactamas"/>
</dbReference>
<sequence length="282" mass="32466">MLLVFASLSGAQEREWGVNREIVQVSESVYRWGSDNQYGAYIVGTEGIAVVDGHYCPSGTMQWLREQLAARHDVPVKYVILSHDHPDHVCNSQVFNDTAITIGHKNILPHILRENRPSSVPQITFEESMDLMLGGVTVNLLYFGPSHSDNLIQVHVPAEKVMVAVDIAKGRSLFPDYRDMDVHSTLRTLKILGNMEDVEIVLPGHGAITDQQNFRDQRRFIQALRDEVLAYSVEGRKLSEIRDLVQMEEFSDYRGYDRWLDQNIVTMWEYLYRYREPNQRIT</sequence>
<reference evidence="2" key="1">
    <citation type="journal article" date="2014" name="Front. Microbiol.">
        <title>High frequency of phylogenetically diverse reductive dehalogenase-homologous genes in deep subseafloor sedimentary metagenomes.</title>
        <authorList>
            <person name="Kawai M."/>
            <person name="Futagami T."/>
            <person name="Toyoda A."/>
            <person name="Takaki Y."/>
            <person name="Nishi S."/>
            <person name="Hori S."/>
            <person name="Arai W."/>
            <person name="Tsubouchi T."/>
            <person name="Morono Y."/>
            <person name="Uchiyama I."/>
            <person name="Ito T."/>
            <person name="Fujiyama A."/>
            <person name="Inagaki F."/>
            <person name="Takami H."/>
        </authorList>
    </citation>
    <scope>NUCLEOTIDE SEQUENCE</scope>
    <source>
        <strain evidence="2">Expedition CK06-06</strain>
    </source>
</reference>